<comment type="similarity">
    <text evidence="1">Belongs to the zinc-associated anti-sigma factor (ZAS) superfamily. Anti-sigma-W factor family.</text>
</comment>
<feature type="domain" description="Putative zinc-finger" evidence="4">
    <location>
        <begin position="5"/>
        <end position="39"/>
    </location>
</feature>
<protein>
    <recommendedName>
        <fullName evidence="2">Anti-sigma-W factor RsiW</fullName>
    </recommendedName>
</protein>
<accession>A0A9D2QQB2</accession>
<comment type="caution">
    <text evidence="5">The sequence shown here is derived from an EMBL/GenBank/DDBJ whole genome shotgun (WGS) entry which is preliminary data.</text>
</comment>
<name>A0A9D2QQB2_9FIRM</name>
<keyword evidence="3" id="KW-1133">Transmembrane helix</keyword>
<keyword evidence="3" id="KW-0812">Transmembrane</keyword>
<sequence>MKMKCEIIRDLFPSYIDGLTSRESNELIEEHLEECGACREYLDEMKEDIAGENQPVKNKEAVKPFRKLRQKTRKKIFLTAGGAVLVCALVFWGGLLYYGRTWTADSEDVKMTIDAQGGIATLRFAPEKKNYKLYAEAGEDNTITIVESKQVPFAKTYNPNAYWSCTFIDEDTVMGLDGQNMDFSEDQVLTIKYKDRTETISLEDLARHALENPPAGFLPTDH</sequence>
<dbReference type="AlphaFoldDB" id="A0A9D2QQB2"/>
<evidence type="ECO:0000313" key="6">
    <source>
        <dbReference type="Proteomes" id="UP000823892"/>
    </source>
</evidence>
<feature type="transmembrane region" description="Helical" evidence="3">
    <location>
        <begin position="76"/>
        <end position="98"/>
    </location>
</feature>
<reference evidence="5" key="2">
    <citation type="submission" date="2021-04" db="EMBL/GenBank/DDBJ databases">
        <authorList>
            <person name="Gilroy R."/>
        </authorList>
    </citation>
    <scope>NUCLEOTIDE SEQUENCE</scope>
    <source>
        <strain evidence="5">ChiBcec6-4105</strain>
    </source>
</reference>
<dbReference type="Proteomes" id="UP000823892">
    <property type="component" value="Unassembled WGS sequence"/>
</dbReference>
<gene>
    <name evidence="5" type="ORF">H9914_01510</name>
</gene>
<reference evidence="5" key="1">
    <citation type="journal article" date="2021" name="PeerJ">
        <title>Extensive microbial diversity within the chicken gut microbiome revealed by metagenomics and culture.</title>
        <authorList>
            <person name="Gilroy R."/>
            <person name="Ravi A."/>
            <person name="Getino M."/>
            <person name="Pursley I."/>
            <person name="Horton D.L."/>
            <person name="Alikhan N.F."/>
            <person name="Baker D."/>
            <person name="Gharbi K."/>
            <person name="Hall N."/>
            <person name="Watson M."/>
            <person name="Adriaenssens E.M."/>
            <person name="Foster-Nyarko E."/>
            <person name="Jarju S."/>
            <person name="Secka A."/>
            <person name="Antonio M."/>
            <person name="Oren A."/>
            <person name="Chaudhuri R.R."/>
            <person name="La Ragione R."/>
            <person name="Hildebrand F."/>
            <person name="Pallen M.J."/>
        </authorList>
    </citation>
    <scope>NUCLEOTIDE SEQUENCE</scope>
    <source>
        <strain evidence="5">ChiBcec6-4105</strain>
    </source>
</reference>
<evidence type="ECO:0000256" key="1">
    <source>
        <dbReference type="ARBA" id="ARBA00024353"/>
    </source>
</evidence>
<evidence type="ECO:0000256" key="2">
    <source>
        <dbReference type="ARBA" id="ARBA00024438"/>
    </source>
</evidence>
<evidence type="ECO:0000256" key="3">
    <source>
        <dbReference type="SAM" id="Phobius"/>
    </source>
</evidence>
<proteinExistence type="inferred from homology"/>
<dbReference type="Gene3D" id="1.10.10.1320">
    <property type="entry name" value="Anti-sigma factor, zinc-finger domain"/>
    <property type="match status" value="1"/>
</dbReference>
<dbReference type="Pfam" id="PF13490">
    <property type="entry name" value="zf-HC2"/>
    <property type="match status" value="1"/>
</dbReference>
<dbReference type="InterPro" id="IPR041916">
    <property type="entry name" value="Anti_sigma_zinc_sf"/>
</dbReference>
<evidence type="ECO:0000313" key="5">
    <source>
        <dbReference type="EMBL" id="HJD27668.1"/>
    </source>
</evidence>
<dbReference type="InterPro" id="IPR027383">
    <property type="entry name" value="Znf_put"/>
</dbReference>
<keyword evidence="3" id="KW-0472">Membrane</keyword>
<evidence type="ECO:0000259" key="4">
    <source>
        <dbReference type="Pfam" id="PF13490"/>
    </source>
</evidence>
<organism evidence="5 6">
    <name type="scientific">Candidatus Blautia avicola</name>
    <dbReference type="NCBI Taxonomy" id="2838483"/>
    <lineage>
        <taxon>Bacteria</taxon>
        <taxon>Bacillati</taxon>
        <taxon>Bacillota</taxon>
        <taxon>Clostridia</taxon>
        <taxon>Lachnospirales</taxon>
        <taxon>Lachnospiraceae</taxon>
        <taxon>Blautia</taxon>
    </lineage>
</organism>
<dbReference type="EMBL" id="DWUY01000032">
    <property type="protein sequence ID" value="HJD27668.1"/>
    <property type="molecule type" value="Genomic_DNA"/>
</dbReference>